<name>A0ABY4D083_9BACT</name>
<dbReference type="EMBL" id="CP094669">
    <property type="protein sequence ID" value="UOG75823.1"/>
    <property type="molecule type" value="Genomic_DNA"/>
</dbReference>
<dbReference type="RefSeq" id="WP_243800224.1">
    <property type="nucleotide sequence ID" value="NZ_CP094669.1"/>
</dbReference>
<dbReference type="Proteomes" id="UP000831113">
    <property type="component" value="Chromosome"/>
</dbReference>
<accession>A0ABY4D083</accession>
<dbReference type="Pfam" id="PF01112">
    <property type="entry name" value="Asparaginase_2"/>
    <property type="match status" value="1"/>
</dbReference>
<dbReference type="PANTHER" id="PTHR10188:SF6">
    <property type="entry name" value="N(4)-(BETA-N-ACETYLGLUCOSAMINYL)-L-ASPARAGINASE"/>
    <property type="match status" value="1"/>
</dbReference>
<proteinExistence type="predicted"/>
<gene>
    <name evidence="1" type="ORF">MTX78_04305</name>
</gene>
<evidence type="ECO:0000313" key="2">
    <source>
        <dbReference type="Proteomes" id="UP000831113"/>
    </source>
</evidence>
<dbReference type="InterPro" id="IPR029055">
    <property type="entry name" value="Ntn_hydrolases_N"/>
</dbReference>
<keyword evidence="2" id="KW-1185">Reference proteome</keyword>
<dbReference type="SUPFAM" id="SSF56235">
    <property type="entry name" value="N-terminal nucleophile aminohydrolases (Ntn hydrolases)"/>
    <property type="match status" value="1"/>
</dbReference>
<dbReference type="PANTHER" id="PTHR10188">
    <property type="entry name" value="L-ASPARAGINASE"/>
    <property type="match status" value="1"/>
</dbReference>
<dbReference type="CDD" id="cd04701">
    <property type="entry name" value="Asparaginase_2"/>
    <property type="match status" value="1"/>
</dbReference>
<dbReference type="InterPro" id="IPR000246">
    <property type="entry name" value="Peptidase_T2"/>
</dbReference>
<organism evidence="1 2">
    <name type="scientific">Hymenobacter tibetensis</name>
    <dbReference type="NCBI Taxonomy" id="497967"/>
    <lineage>
        <taxon>Bacteria</taxon>
        <taxon>Pseudomonadati</taxon>
        <taxon>Bacteroidota</taxon>
        <taxon>Cytophagia</taxon>
        <taxon>Cytophagales</taxon>
        <taxon>Hymenobacteraceae</taxon>
        <taxon>Hymenobacter</taxon>
    </lineage>
</organism>
<evidence type="ECO:0000313" key="1">
    <source>
        <dbReference type="EMBL" id="UOG75823.1"/>
    </source>
</evidence>
<protein>
    <submittedName>
        <fullName evidence="1">Isoaspartyl peptidase/L-asparaginase</fullName>
    </submittedName>
</protein>
<dbReference type="Gene3D" id="3.60.20.30">
    <property type="entry name" value="(Glycosyl)asparaginase"/>
    <property type="match status" value="1"/>
</dbReference>
<sequence>MPTYAIVIHGGAVTMKPGQLGPEEEAHLREGLRHALQTGWEVLHQGGTALDAVQAAVMSLENNEHFNAGRGSSLNLQGEVQMDASIMDGRNLKAGAVNSVQYVKNPIQLARAVLDNSQHVYLAGEGALEFALRQGLDLAAPEYFEVEKTRKEWLELVQQEQAEPQQKDTVGAVALDQHGNLAVATSTGGIEGQLKGRVGDSPVIGGGSYASNDACAASCTGDGEVILRGALAHEVYALVKYKGLPIDEACRAAISLRDEDLQGDKGIIAIDPQGNVALECNCNVMRRAYRVGEEEPVVAIWRDE</sequence>
<reference evidence="1 2" key="1">
    <citation type="submission" date="2022-03" db="EMBL/GenBank/DDBJ databases">
        <title>Hymenobactersp. isolated from the air.</title>
        <authorList>
            <person name="Won M."/>
            <person name="Kwon S.-W."/>
        </authorList>
    </citation>
    <scope>NUCLEOTIDE SEQUENCE [LARGE SCALE GENOMIC DNA]</scope>
    <source>
        <strain evidence="1 2">KACC 21982</strain>
    </source>
</reference>